<dbReference type="AlphaFoldDB" id="A0A0R3TIM8"/>
<accession>A0A0R3TIM8</accession>
<keyword evidence="3" id="KW-1185">Reference proteome</keyword>
<reference evidence="4" key="1">
    <citation type="submission" date="2017-02" db="UniProtKB">
        <authorList>
            <consortium name="WormBaseParasite"/>
        </authorList>
    </citation>
    <scope>IDENTIFICATION</scope>
</reference>
<dbReference type="OrthoDB" id="6233170at2759"/>
<dbReference type="EMBL" id="UZAE01009046">
    <property type="protein sequence ID" value="VDO02775.1"/>
    <property type="molecule type" value="Genomic_DNA"/>
</dbReference>
<gene>
    <name evidence="2" type="ORF">HNAJ_LOCUS6915</name>
</gene>
<feature type="compositionally biased region" description="Basic and acidic residues" evidence="1">
    <location>
        <begin position="122"/>
        <end position="139"/>
    </location>
</feature>
<protein>
    <submittedName>
        <fullName evidence="4">Protein kinase domain-containing protein</fullName>
    </submittedName>
</protein>
<evidence type="ECO:0000313" key="4">
    <source>
        <dbReference type="WBParaSite" id="HNAJ_0000691901-mRNA-1"/>
    </source>
</evidence>
<dbReference type="WBParaSite" id="HNAJ_0000691901-mRNA-1">
    <property type="protein sequence ID" value="HNAJ_0000691901-mRNA-1"/>
    <property type="gene ID" value="HNAJ_0000691901"/>
</dbReference>
<organism evidence="4">
    <name type="scientific">Rodentolepis nana</name>
    <name type="common">Dwarf tapeworm</name>
    <name type="synonym">Hymenolepis nana</name>
    <dbReference type="NCBI Taxonomy" id="102285"/>
    <lineage>
        <taxon>Eukaryota</taxon>
        <taxon>Metazoa</taxon>
        <taxon>Spiralia</taxon>
        <taxon>Lophotrochozoa</taxon>
        <taxon>Platyhelminthes</taxon>
        <taxon>Cestoda</taxon>
        <taxon>Eucestoda</taxon>
        <taxon>Cyclophyllidea</taxon>
        <taxon>Hymenolepididae</taxon>
        <taxon>Rodentolepis</taxon>
    </lineage>
</organism>
<reference evidence="2 3" key="2">
    <citation type="submission" date="2018-11" db="EMBL/GenBank/DDBJ databases">
        <authorList>
            <consortium name="Pathogen Informatics"/>
        </authorList>
    </citation>
    <scope>NUCLEOTIDE SEQUENCE [LARGE SCALE GENOMIC DNA]</scope>
</reference>
<evidence type="ECO:0000313" key="3">
    <source>
        <dbReference type="Proteomes" id="UP000278807"/>
    </source>
</evidence>
<evidence type="ECO:0000256" key="1">
    <source>
        <dbReference type="SAM" id="MobiDB-lite"/>
    </source>
</evidence>
<feature type="region of interest" description="Disordered" evidence="1">
    <location>
        <begin position="84"/>
        <end position="139"/>
    </location>
</feature>
<sequence>MGYLVSRKTILDSEGVNLKKNKYDFLNSTFSSITKIAPCRDPGSATWMAVGTGFGIVQFICHDQFYHPEMDEALGRNPLKEGPAKGCFFVTKPPPSSKNAKRSSKSSTSAPPPQSRRNSRQNSDRKATIPRRSLENRRS</sequence>
<dbReference type="Proteomes" id="UP000278807">
    <property type="component" value="Unassembled WGS sequence"/>
</dbReference>
<name>A0A0R3TIM8_RODNA</name>
<evidence type="ECO:0000313" key="2">
    <source>
        <dbReference type="EMBL" id="VDO02775.1"/>
    </source>
</evidence>
<proteinExistence type="predicted"/>